<name>A0A9W6HVW4_9ACTN</name>
<feature type="domain" description="GAF" evidence="12">
    <location>
        <begin position="51"/>
        <end position="198"/>
    </location>
</feature>
<dbReference type="Pfam" id="PF07730">
    <property type="entry name" value="HisKA_3"/>
    <property type="match status" value="1"/>
</dbReference>
<evidence type="ECO:0000256" key="9">
    <source>
        <dbReference type="ARBA" id="ARBA00023004"/>
    </source>
</evidence>
<protein>
    <submittedName>
        <fullName evidence="14">Histidine kinase</fullName>
    </submittedName>
</protein>
<evidence type="ECO:0000256" key="2">
    <source>
        <dbReference type="ARBA" id="ARBA00001971"/>
    </source>
</evidence>
<comment type="cofactor">
    <cofactor evidence="1">
        <name>Mg(2+)</name>
        <dbReference type="ChEBI" id="CHEBI:18420"/>
    </cofactor>
</comment>
<dbReference type="RefSeq" id="WP_271215587.1">
    <property type="nucleotide sequence ID" value="NZ_BAAAVD010000006.1"/>
</dbReference>
<feature type="compositionally biased region" description="Basic and acidic residues" evidence="11">
    <location>
        <begin position="273"/>
        <end position="297"/>
    </location>
</feature>
<evidence type="ECO:0000256" key="11">
    <source>
        <dbReference type="SAM" id="MobiDB-lite"/>
    </source>
</evidence>
<evidence type="ECO:0000256" key="7">
    <source>
        <dbReference type="ARBA" id="ARBA00022777"/>
    </source>
</evidence>
<keyword evidence="6" id="KW-0479">Metal-binding</keyword>
<dbReference type="Gene3D" id="3.30.565.10">
    <property type="entry name" value="Histidine kinase-like ATPase, C-terminal domain"/>
    <property type="match status" value="1"/>
</dbReference>
<dbReference type="SUPFAM" id="SSF55781">
    <property type="entry name" value="GAF domain-like"/>
    <property type="match status" value="2"/>
</dbReference>
<dbReference type="InterPro" id="IPR011712">
    <property type="entry name" value="Sig_transdc_His_kin_sub3_dim/P"/>
</dbReference>
<dbReference type="EMBL" id="BSEV01000001">
    <property type="protein sequence ID" value="GLK07012.1"/>
    <property type="molecule type" value="Genomic_DNA"/>
</dbReference>
<evidence type="ECO:0000256" key="5">
    <source>
        <dbReference type="ARBA" id="ARBA00022679"/>
    </source>
</evidence>
<dbReference type="GO" id="GO:0019825">
    <property type="term" value="F:oxygen binding"/>
    <property type="evidence" value="ECO:0007669"/>
    <property type="project" value="UniProtKB-ARBA"/>
</dbReference>
<feature type="domain" description="Histidine kinase/HSP90-like ATPase" evidence="13">
    <location>
        <begin position="513"/>
        <end position="602"/>
    </location>
</feature>
<comment type="cofactor">
    <cofactor evidence="2">
        <name>heme</name>
        <dbReference type="ChEBI" id="CHEBI:30413"/>
    </cofactor>
</comment>
<evidence type="ECO:0000256" key="10">
    <source>
        <dbReference type="ARBA" id="ARBA00023012"/>
    </source>
</evidence>
<keyword evidence="7 14" id="KW-0418">Kinase</keyword>
<dbReference type="InterPro" id="IPR036890">
    <property type="entry name" value="HATPase_C_sf"/>
</dbReference>
<dbReference type="GO" id="GO:0000155">
    <property type="term" value="F:phosphorelay sensor kinase activity"/>
    <property type="evidence" value="ECO:0007669"/>
    <property type="project" value="InterPro"/>
</dbReference>
<evidence type="ECO:0000256" key="8">
    <source>
        <dbReference type="ARBA" id="ARBA00022842"/>
    </source>
</evidence>
<evidence type="ECO:0000313" key="15">
    <source>
        <dbReference type="Proteomes" id="UP001143474"/>
    </source>
</evidence>
<dbReference type="GO" id="GO:0016020">
    <property type="term" value="C:membrane"/>
    <property type="evidence" value="ECO:0007669"/>
    <property type="project" value="InterPro"/>
</dbReference>
<feature type="domain" description="GAF" evidence="12">
    <location>
        <begin position="219"/>
        <end position="398"/>
    </location>
</feature>
<evidence type="ECO:0000256" key="4">
    <source>
        <dbReference type="ARBA" id="ARBA00022553"/>
    </source>
</evidence>
<dbReference type="Gene3D" id="3.30.450.40">
    <property type="match status" value="2"/>
</dbReference>
<dbReference type="GO" id="GO:0070483">
    <property type="term" value="P:detection of hypoxia"/>
    <property type="evidence" value="ECO:0007669"/>
    <property type="project" value="UniProtKB-ARBA"/>
</dbReference>
<gene>
    <name evidence="14" type="ORF">GCM10017600_04170</name>
</gene>
<feature type="region of interest" description="Disordered" evidence="11">
    <location>
        <begin position="260"/>
        <end position="301"/>
    </location>
</feature>
<keyword evidence="3" id="KW-0963">Cytoplasm</keyword>
<keyword evidence="4" id="KW-0597">Phosphoprotein</keyword>
<dbReference type="Pfam" id="PF02518">
    <property type="entry name" value="HATPase_c"/>
    <property type="match status" value="1"/>
</dbReference>
<dbReference type="Pfam" id="PF13185">
    <property type="entry name" value="GAF_2"/>
    <property type="match status" value="2"/>
</dbReference>
<dbReference type="GO" id="GO:0019826">
    <property type="term" value="F:oxygen sensor activity"/>
    <property type="evidence" value="ECO:0007669"/>
    <property type="project" value="UniProtKB-ARBA"/>
</dbReference>
<keyword evidence="10" id="KW-0902">Two-component regulatory system</keyword>
<evidence type="ECO:0000259" key="13">
    <source>
        <dbReference type="SMART" id="SM00387"/>
    </source>
</evidence>
<evidence type="ECO:0000259" key="12">
    <source>
        <dbReference type="SMART" id="SM00065"/>
    </source>
</evidence>
<dbReference type="GO" id="GO:0070025">
    <property type="term" value="F:carbon monoxide binding"/>
    <property type="evidence" value="ECO:0007669"/>
    <property type="project" value="UniProtKB-ARBA"/>
</dbReference>
<dbReference type="GO" id="GO:0070026">
    <property type="term" value="F:nitric oxide binding"/>
    <property type="evidence" value="ECO:0007669"/>
    <property type="project" value="UniProtKB-ARBA"/>
</dbReference>
<comment type="caution">
    <text evidence="14">The sequence shown here is derived from an EMBL/GenBank/DDBJ whole genome shotgun (WGS) entry which is preliminary data.</text>
</comment>
<dbReference type="FunFam" id="3.30.450.40:FF:000052">
    <property type="entry name" value="Oxygen sensor histidine kinase response regulator DevS/DosS"/>
    <property type="match status" value="1"/>
</dbReference>
<dbReference type="GO" id="GO:0046983">
    <property type="term" value="F:protein dimerization activity"/>
    <property type="evidence" value="ECO:0007669"/>
    <property type="project" value="InterPro"/>
</dbReference>
<dbReference type="PANTHER" id="PTHR24421:SF56">
    <property type="entry name" value="OXYGEN SENSOR HISTIDINE KINASE RESPONSE REGULATOR DOST"/>
    <property type="match status" value="1"/>
</dbReference>
<reference evidence="14" key="2">
    <citation type="submission" date="2023-01" db="EMBL/GenBank/DDBJ databases">
        <authorList>
            <person name="Sun Q."/>
            <person name="Evtushenko L."/>
        </authorList>
    </citation>
    <scope>NUCLEOTIDE SEQUENCE</scope>
    <source>
        <strain evidence="14">VKM Ac-2007</strain>
    </source>
</reference>
<dbReference type="Proteomes" id="UP001143474">
    <property type="component" value="Unassembled WGS sequence"/>
</dbReference>
<accession>A0A9W6HVW4</accession>
<dbReference type="CDD" id="cd16917">
    <property type="entry name" value="HATPase_UhpB-NarQ-NarX-like"/>
    <property type="match status" value="1"/>
</dbReference>
<dbReference type="SMART" id="SM00065">
    <property type="entry name" value="GAF"/>
    <property type="match status" value="2"/>
</dbReference>
<sequence length="602" mass="64305">MGRIEPGGLLPHLRLDELLSELQVRLEAVLATRDRVHALLDAVVSVGSDLDLETVLRRIVETATTLVEATYGAIGAIGEQNTLVQFIPVGLTEEEIARIEHWPHGLGLLGLLIKDPRPLRLAHISDHPESYGFPPGHPPMGSFLGVPIRVREEIFGNLYLTEKRGGGAFDEEDEAIVTALATAAGVAIENARLYEETRRREMWLQASSEVTTSLLSGVEPRRVLTLIARRARQMAGADIVTVLLPDETGRVLRAIITDGPAADTLPGDTPAGHADDRETGQPKAGGERADDHGREGAEAGGEVAVDDSLAGRAFVGGEPLMVTDPAEAGGPLAIAGYASLGPVAAVPIGAAGAARGVLSLGKRSGRIPFTQAELRTLHAFAGQAAIALELAESRMDAERLGLLEDRDRIARDLHDVVIQRLFAVAMTLMSTVRLVERPEASSRVQNAIDELDATIRQIRSTIFALQTPHREGHDGEAGLRARIVGLVEGARGHLGFMPGLEMQGQLDNTVPPEVAEHLLAVLREALSNVVRHARASRVDVRAEVNGDRLVLVVSDNGIGLSEEGRRSGLRNLAERAERLGGSFEVVSPSQGGTRLSWGVPLD</sequence>
<dbReference type="AlphaFoldDB" id="A0A9W6HVW4"/>
<keyword evidence="5" id="KW-0808">Transferase</keyword>
<keyword evidence="8" id="KW-0460">Magnesium</keyword>
<dbReference type="PANTHER" id="PTHR24421">
    <property type="entry name" value="NITRATE/NITRITE SENSOR PROTEIN NARX-RELATED"/>
    <property type="match status" value="1"/>
</dbReference>
<evidence type="ECO:0000256" key="3">
    <source>
        <dbReference type="ARBA" id="ARBA00022490"/>
    </source>
</evidence>
<keyword evidence="15" id="KW-1185">Reference proteome</keyword>
<dbReference type="GO" id="GO:0000287">
    <property type="term" value="F:magnesium ion binding"/>
    <property type="evidence" value="ECO:0007669"/>
    <property type="project" value="UniProtKB-ARBA"/>
</dbReference>
<dbReference type="SUPFAM" id="SSF55874">
    <property type="entry name" value="ATPase domain of HSP90 chaperone/DNA topoisomerase II/histidine kinase"/>
    <property type="match status" value="1"/>
</dbReference>
<dbReference type="GO" id="GO:0020037">
    <property type="term" value="F:heme binding"/>
    <property type="evidence" value="ECO:0007669"/>
    <property type="project" value="UniProtKB-ARBA"/>
</dbReference>
<keyword evidence="9" id="KW-0408">Iron</keyword>
<reference evidence="14" key="1">
    <citation type="journal article" date="2014" name="Int. J. Syst. Evol. Microbiol.">
        <title>Complete genome sequence of Corynebacterium casei LMG S-19264T (=DSM 44701T), isolated from a smear-ripened cheese.</title>
        <authorList>
            <consortium name="US DOE Joint Genome Institute (JGI-PGF)"/>
            <person name="Walter F."/>
            <person name="Albersmeier A."/>
            <person name="Kalinowski J."/>
            <person name="Ruckert C."/>
        </authorList>
    </citation>
    <scope>NUCLEOTIDE SEQUENCE</scope>
    <source>
        <strain evidence="14">VKM Ac-2007</strain>
    </source>
</reference>
<evidence type="ECO:0000313" key="14">
    <source>
        <dbReference type="EMBL" id="GLK07012.1"/>
    </source>
</evidence>
<dbReference type="GO" id="GO:0005524">
    <property type="term" value="F:ATP binding"/>
    <property type="evidence" value="ECO:0007669"/>
    <property type="project" value="UniProtKB-ARBA"/>
</dbReference>
<proteinExistence type="predicted"/>
<dbReference type="InterPro" id="IPR003018">
    <property type="entry name" value="GAF"/>
</dbReference>
<dbReference type="InterPro" id="IPR029016">
    <property type="entry name" value="GAF-like_dom_sf"/>
</dbReference>
<evidence type="ECO:0000256" key="6">
    <source>
        <dbReference type="ARBA" id="ARBA00022723"/>
    </source>
</evidence>
<organism evidence="14 15">
    <name type="scientific">Streptosporangium carneum</name>
    <dbReference type="NCBI Taxonomy" id="47481"/>
    <lineage>
        <taxon>Bacteria</taxon>
        <taxon>Bacillati</taxon>
        <taxon>Actinomycetota</taxon>
        <taxon>Actinomycetes</taxon>
        <taxon>Streptosporangiales</taxon>
        <taxon>Streptosporangiaceae</taxon>
        <taxon>Streptosporangium</taxon>
    </lineage>
</organism>
<dbReference type="Gene3D" id="1.20.5.1930">
    <property type="match status" value="1"/>
</dbReference>
<dbReference type="SMART" id="SM00387">
    <property type="entry name" value="HATPase_c"/>
    <property type="match status" value="1"/>
</dbReference>
<evidence type="ECO:0000256" key="1">
    <source>
        <dbReference type="ARBA" id="ARBA00001946"/>
    </source>
</evidence>
<dbReference type="InterPro" id="IPR003594">
    <property type="entry name" value="HATPase_dom"/>
</dbReference>
<dbReference type="InterPro" id="IPR050482">
    <property type="entry name" value="Sensor_HK_TwoCompSys"/>
</dbReference>